<name>A0A2T0R9U7_9ACTN</name>
<keyword evidence="5 7" id="KW-1133">Transmembrane helix</keyword>
<evidence type="ECO:0000259" key="9">
    <source>
        <dbReference type="Pfam" id="PF06750"/>
    </source>
</evidence>
<feature type="transmembrane region" description="Helical" evidence="7">
    <location>
        <begin position="231"/>
        <end position="254"/>
    </location>
</feature>
<comment type="caution">
    <text evidence="10">The sequence shown here is derived from an EMBL/GenBank/DDBJ whole genome shotgun (WGS) entry which is preliminary data.</text>
</comment>
<evidence type="ECO:0000256" key="4">
    <source>
        <dbReference type="ARBA" id="ARBA00022692"/>
    </source>
</evidence>
<feature type="transmembrane region" description="Helical" evidence="7">
    <location>
        <begin position="192"/>
        <end position="219"/>
    </location>
</feature>
<proteinExistence type="inferred from homology"/>
<keyword evidence="6 7" id="KW-0472">Membrane</keyword>
<dbReference type="Pfam" id="PF06750">
    <property type="entry name" value="A24_N_bact"/>
    <property type="match status" value="1"/>
</dbReference>
<keyword evidence="3" id="KW-1003">Cell membrane</keyword>
<dbReference type="Gene3D" id="1.20.120.1220">
    <property type="match status" value="1"/>
</dbReference>
<evidence type="ECO:0000256" key="2">
    <source>
        <dbReference type="ARBA" id="ARBA00005801"/>
    </source>
</evidence>
<feature type="transmembrane region" description="Helical" evidence="7">
    <location>
        <begin position="151"/>
        <end position="172"/>
    </location>
</feature>
<organism evidence="10 11">
    <name type="scientific">Kineococcus rhizosphaerae</name>
    <dbReference type="NCBI Taxonomy" id="559628"/>
    <lineage>
        <taxon>Bacteria</taxon>
        <taxon>Bacillati</taxon>
        <taxon>Actinomycetota</taxon>
        <taxon>Actinomycetes</taxon>
        <taxon>Kineosporiales</taxon>
        <taxon>Kineosporiaceae</taxon>
        <taxon>Kineococcus</taxon>
    </lineage>
</organism>
<dbReference type="Pfam" id="PF01478">
    <property type="entry name" value="Peptidase_A24"/>
    <property type="match status" value="1"/>
</dbReference>
<dbReference type="GO" id="GO:0006465">
    <property type="term" value="P:signal peptide processing"/>
    <property type="evidence" value="ECO:0007669"/>
    <property type="project" value="TreeGrafter"/>
</dbReference>
<dbReference type="EMBL" id="PVZF01000001">
    <property type="protein sequence ID" value="PRY17910.1"/>
    <property type="molecule type" value="Genomic_DNA"/>
</dbReference>
<gene>
    <name evidence="10" type="ORF">CLV37_101152</name>
</gene>
<sequence>MVLLATLTGLLGLAIGSFLNVVVHRVPRGESVVHPPSACPRCERRITARDNVPLVSWILLRGRCRGCALPISARYPLVELLTAVLFAVVTLVVGFSWALPAYLYLVAIAVALAAIDIDVHRLPDAIVLPSYLVAAVLLGIAGLAEGDGQALLRAAVGGAAMFALYGLSWFLYPRGMGLGDVKLAGVLGLYLGWWSWSALAVGTFGAFVLGGVGAVVVVLTRDGGRRTRIPFGPYMLASALAALVVAAPVAGWYLQLVGLAPTG</sequence>
<keyword evidence="10" id="KW-0808">Transferase</keyword>
<keyword evidence="11" id="KW-1185">Reference proteome</keyword>
<comment type="similarity">
    <text evidence="2">Belongs to the peptidase A24 family.</text>
</comment>
<dbReference type="InterPro" id="IPR050882">
    <property type="entry name" value="Prepilin_peptidase/N-MTase"/>
</dbReference>
<dbReference type="Proteomes" id="UP000238083">
    <property type="component" value="Unassembled WGS sequence"/>
</dbReference>
<dbReference type="InterPro" id="IPR000045">
    <property type="entry name" value="Prepilin_IV_endopep_pep"/>
</dbReference>
<dbReference type="AlphaFoldDB" id="A0A2T0R9U7"/>
<feature type="transmembrane region" description="Helical" evidence="7">
    <location>
        <begin position="125"/>
        <end position="144"/>
    </location>
</feature>
<accession>A0A2T0R9U7</accession>
<evidence type="ECO:0000259" key="8">
    <source>
        <dbReference type="Pfam" id="PF01478"/>
    </source>
</evidence>
<keyword evidence="10" id="KW-0489">Methyltransferase</keyword>
<dbReference type="GO" id="GO:0032259">
    <property type="term" value="P:methylation"/>
    <property type="evidence" value="ECO:0007669"/>
    <property type="project" value="UniProtKB-KW"/>
</dbReference>
<evidence type="ECO:0000256" key="3">
    <source>
        <dbReference type="ARBA" id="ARBA00022475"/>
    </source>
</evidence>
<dbReference type="PANTHER" id="PTHR30487:SF0">
    <property type="entry name" value="PREPILIN LEADER PEPTIDASE_N-METHYLTRANSFERASE-RELATED"/>
    <property type="match status" value="1"/>
</dbReference>
<evidence type="ECO:0000313" key="10">
    <source>
        <dbReference type="EMBL" id="PRY17910.1"/>
    </source>
</evidence>
<dbReference type="InterPro" id="IPR010627">
    <property type="entry name" value="Prepilin_pept_A24_N"/>
</dbReference>
<comment type="subcellular location">
    <subcellularLocation>
        <location evidence="1">Cell membrane</location>
        <topology evidence="1">Multi-pass membrane protein</topology>
    </subcellularLocation>
</comment>
<feature type="transmembrane region" description="Helical" evidence="7">
    <location>
        <begin position="75"/>
        <end position="95"/>
    </location>
</feature>
<protein>
    <submittedName>
        <fullName evidence="10">Leader peptidase (Prepilin peptidase)/N-methyltransferase</fullName>
    </submittedName>
</protein>
<evidence type="ECO:0000256" key="6">
    <source>
        <dbReference type="ARBA" id="ARBA00023136"/>
    </source>
</evidence>
<dbReference type="PANTHER" id="PTHR30487">
    <property type="entry name" value="TYPE 4 PREPILIN-LIKE PROTEINS LEADER PEPTIDE-PROCESSING ENZYME"/>
    <property type="match status" value="1"/>
</dbReference>
<evidence type="ECO:0000256" key="5">
    <source>
        <dbReference type="ARBA" id="ARBA00022989"/>
    </source>
</evidence>
<feature type="domain" description="Prepilin peptidase A24 N-terminal" evidence="9">
    <location>
        <begin position="10"/>
        <end position="91"/>
    </location>
</feature>
<dbReference type="RefSeq" id="WP_106206027.1">
    <property type="nucleotide sequence ID" value="NZ_PVZF01000001.1"/>
</dbReference>
<evidence type="ECO:0000256" key="7">
    <source>
        <dbReference type="SAM" id="Phobius"/>
    </source>
</evidence>
<dbReference type="GO" id="GO:0005886">
    <property type="term" value="C:plasma membrane"/>
    <property type="evidence" value="ECO:0007669"/>
    <property type="project" value="UniProtKB-SubCell"/>
</dbReference>
<feature type="domain" description="Prepilin type IV endopeptidase peptidase" evidence="8">
    <location>
        <begin position="104"/>
        <end position="213"/>
    </location>
</feature>
<dbReference type="GO" id="GO:0004190">
    <property type="term" value="F:aspartic-type endopeptidase activity"/>
    <property type="evidence" value="ECO:0007669"/>
    <property type="project" value="InterPro"/>
</dbReference>
<evidence type="ECO:0000256" key="1">
    <source>
        <dbReference type="ARBA" id="ARBA00004651"/>
    </source>
</evidence>
<reference evidence="10 11" key="1">
    <citation type="submission" date="2018-03" db="EMBL/GenBank/DDBJ databases">
        <title>Genomic Encyclopedia of Archaeal and Bacterial Type Strains, Phase II (KMG-II): from individual species to whole genera.</title>
        <authorList>
            <person name="Goeker M."/>
        </authorList>
    </citation>
    <scope>NUCLEOTIDE SEQUENCE [LARGE SCALE GENOMIC DNA]</scope>
    <source>
        <strain evidence="10 11">DSM 19711</strain>
    </source>
</reference>
<evidence type="ECO:0000313" key="11">
    <source>
        <dbReference type="Proteomes" id="UP000238083"/>
    </source>
</evidence>
<dbReference type="OrthoDB" id="2087435at2"/>
<dbReference type="GO" id="GO:0008168">
    <property type="term" value="F:methyltransferase activity"/>
    <property type="evidence" value="ECO:0007669"/>
    <property type="project" value="UniProtKB-KW"/>
</dbReference>
<keyword evidence="4 7" id="KW-0812">Transmembrane</keyword>